<dbReference type="AlphaFoldDB" id="A0AAV4T6A2"/>
<reference evidence="1 2" key="1">
    <citation type="submission" date="2021-06" db="EMBL/GenBank/DDBJ databases">
        <title>Caerostris extrusa draft genome.</title>
        <authorList>
            <person name="Kono N."/>
            <person name="Arakawa K."/>
        </authorList>
    </citation>
    <scope>NUCLEOTIDE SEQUENCE [LARGE SCALE GENOMIC DNA]</scope>
</reference>
<dbReference type="EMBL" id="BPLR01010738">
    <property type="protein sequence ID" value="GIY41665.1"/>
    <property type="molecule type" value="Genomic_DNA"/>
</dbReference>
<proteinExistence type="predicted"/>
<sequence length="266" mass="29566">MIDLDFSAYFQFQKKITLCDDLIDSQNIACILQAPNQKPYSQSSYISKANRSKLIGVKPAQRNIHMNLAVQSAQNHILSNPTTTKESAAPAPAVPLTFVYKNTDLEGCPDYDKSTSHLAGFYPQMTHTFSIGFWKILCPVGPASCHRLFPRLPDRVSLPDLILFPAFGPLGVENKAADYDKSTSHLAGFYPQMTHTFSIGFWKILCPVGPASCHRLFPWLPDCVLLPDLILFLLLVRWASYLFSKLSGFSLVPFISTAVSPKTHAV</sequence>
<gene>
    <name evidence="1" type="ORF">CEXT_164741</name>
</gene>
<evidence type="ECO:0000313" key="1">
    <source>
        <dbReference type="EMBL" id="GIY41665.1"/>
    </source>
</evidence>
<accession>A0AAV4T6A2</accession>
<organism evidence="1 2">
    <name type="scientific">Caerostris extrusa</name>
    <name type="common">Bark spider</name>
    <name type="synonym">Caerostris bankana</name>
    <dbReference type="NCBI Taxonomy" id="172846"/>
    <lineage>
        <taxon>Eukaryota</taxon>
        <taxon>Metazoa</taxon>
        <taxon>Ecdysozoa</taxon>
        <taxon>Arthropoda</taxon>
        <taxon>Chelicerata</taxon>
        <taxon>Arachnida</taxon>
        <taxon>Araneae</taxon>
        <taxon>Araneomorphae</taxon>
        <taxon>Entelegynae</taxon>
        <taxon>Araneoidea</taxon>
        <taxon>Araneidae</taxon>
        <taxon>Caerostris</taxon>
    </lineage>
</organism>
<keyword evidence="2" id="KW-1185">Reference proteome</keyword>
<dbReference type="Proteomes" id="UP001054945">
    <property type="component" value="Unassembled WGS sequence"/>
</dbReference>
<name>A0AAV4T6A2_CAEEX</name>
<comment type="caution">
    <text evidence="1">The sequence shown here is derived from an EMBL/GenBank/DDBJ whole genome shotgun (WGS) entry which is preliminary data.</text>
</comment>
<protein>
    <submittedName>
        <fullName evidence="1">Uncharacterized protein</fullName>
    </submittedName>
</protein>
<evidence type="ECO:0000313" key="2">
    <source>
        <dbReference type="Proteomes" id="UP001054945"/>
    </source>
</evidence>